<accession>W2Z8E1</accession>
<dbReference type="EMBL" id="ANIY01002024">
    <property type="protein sequence ID" value="ETP43642.1"/>
    <property type="molecule type" value="Genomic_DNA"/>
</dbReference>
<reference evidence="1 2" key="1">
    <citation type="submission" date="2013-11" db="EMBL/GenBank/DDBJ databases">
        <title>The Genome Sequence of Phytophthora parasitica P10297.</title>
        <authorList>
            <consortium name="The Broad Institute Genomics Platform"/>
            <person name="Russ C."/>
            <person name="Tyler B."/>
            <person name="Panabieres F."/>
            <person name="Shan W."/>
            <person name="Tripathy S."/>
            <person name="Grunwald N."/>
            <person name="Machado M."/>
            <person name="Johnson C.S."/>
            <person name="Walker B."/>
            <person name="Young S.K."/>
            <person name="Zeng Q."/>
            <person name="Gargeya S."/>
            <person name="Fitzgerald M."/>
            <person name="Haas B."/>
            <person name="Abouelleil A."/>
            <person name="Allen A.W."/>
            <person name="Alvarado L."/>
            <person name="Arachchi H.M."/>
            <person name="Berlin A.M."/>
            <person name="Chapman S.B."/>
            <person name="Gainer-Dewar J."/>
            <person name="Goldberg J."/>
            <person name="Griggs A."/>
            <person name="Gujja S."/>
            <person name="Hansen M."/>
            <person name="Howarth C."/>
            <person name="Imamovic A."/>
            <person name="Ireland A."/>
            <person name="Larimer J."/>
            <person name="McCowan C."/>
            <person name="Murphy C."/>
            <person name="Pearson M."/>
            <person name="Poon T.W."/>
            <person name="Priest M."/>
            <person name="Roberts A."/>
            <person name="Saif S."/>
            <person name="Shea T."/>
            <person name="Sisk P."/>
            <person name="Sykes S."/>
            <person name="Wortman J."/>
            <person name="Nusbaum C."/>
            <person name="Birren B."/>
        </authorList>
    </citation>
    <scope>NUCLEOTIDE SEQUENCE [LARGE SCALE GENOMIC DNA]</scope>
    <source>
        <strain evidence="1 2">P10297</strain>
    </source>
</reference>
<protein>
    <recommendedName>
        <fullName evidence="3">GAG-pre-integrase domain-containing protein</fullName>
    </recommendedName>
</protein>
<comment type="caution">
    <text evidence="1">The sequence shown here is derived from an EMBL/GenBank/DDBJ whole genome shotgun (WGS) entry which is preliminary data.</text>
</comment>
<name>W2Z8E1_PHYNI</name>
<organism evidence="1 2">
    <name type="scientific">Phytophthora nicotianae P10297</name>
    <dbReference type="NCBI Taxonomy" id="1317064"/>
    <lineage>
        <taxon>Eukaryota</taxon>
        <taxon>Sar</taxon>
        <taxon>Stramenopiles</taxon>
        <taxon>Oomycota</taxon>
        <taxon>Peronosporomycetes</taxon>
        <taxon>Peronosporales</taxon>
        <taxon>Peronosporaceae</taxon>
        <taxon>Phytophthora</taxon>
    </lineage>
</organism>
<evidence type="ECO:0000313" key="2">
    <source>
        <dbReference type="Proteomes" id="UP000018948"/>
    </source>
</evidence>
<evidence type="ECO:0008006" key="3">
    <source>
        <dbReference type="Google" id="ProtNLM"/>
    </source>
</evidence>
<dbReference type="Proteomes" id="UP000018948">
    <property type="component" value="Unassembled WGS sequence"/>
</dbReference>
<dbReference type="AlphaFoldDB" id="W2Z8E1"/>
<gene>
    <name evidence="1" type="ORF">F442_09657</name>
</gene>
<sequence length="58" mass="6478">MVHARLGHIPFKRYEQLLTMAEGVPPVTDGIKSDDVCKFQSYFNSGATSRDSPIMFST</sequence>
<proteinExistence type="predicted"/>
<dbReference type="OrthoDB" id="116155at2759"/>
<evidence type="ECO:0000313" key="1">
    <source>
        <dbReference type="EMBL" id="ETP43642.1"/>
    </source>
</evidence>